<evidence type="ECO:0000256" key="1">
    <source>
        <dbReference type="SAM" id="MobiDB-lite"/>
    </source>
</evidence>
<organism evidence="2 3">
    <name type="scientific">Plakobranchus ocellatus</name>
    <dbReference type="NCBI Taxonomy" id="259542"/>
    <lineage>
        <taxon>Eukaryota</taxon>
        <taxon>Metazoa</taxon>
        <taxon>Spiralia</taxon>
        <taxon>Lophotrochozoa</taxon>
        <taxon>Mollusca</taxon>
        <taxon>Gastropoda</taxon>
        <taxon>Heterobranchia</taxon>
        <taxon>Euthyneura</taxon>
        <taxon>Panpulmonata</taxon>
        <taxon>Sacoglossa</taxon>
        <taxon>Placobranchoidea</taxon>
        <taxon>Plakobranchidae</taxon>
        <taxon>Plakobranchus</taxon>
    </lineage>
</organism>
<gene>
    <name evidence="2" type="ORF">PoB_002034900</name>
</gene>
<feature type="compositionally biased region" description="Low complexity" evidence="1">
    <location>
        <begin position="557"/>
        <end position="569"/>
    </location>
</feature>
<accession>A0AAV3ZHI2</accession>
<evidence type="ECO:0000313" key="2">
    <source>
        <dbReference type="EMBL" id="GFN93843.1"/>
    </source>
</evidence>
<proteinExistence type="predicted"/>
<keyword evidence="3" id="KW-1185">Reference proteome</keyword>
<name>A0AAV3ZHI2_9GAST</name>
<feature type="compositionally biased region" description="Polar residues" evidence="1">
    <location>
        <begin position="435"/>
        <end position="463"/>
    </location>
</feature>
<feature type="compositionally biased region" description="Low complexity" evidence="1">
    <location>
        <begin position="118"/>
        <end position="129"/>
    </location>
</feature>
<feature type="region of interest" description="Disordered" evidence="1">
    <location>
        <begin position="340"/>
        <end position="390"/>
    </location>
</feature>
<feature type="compositionally biased region" description="Low complexity" evidence="1">
    <location>
        <begin position="830"/>
        <end position="842"/>
    </location>
</feature>
<feature type="compositionally biased region" description="Basic residues" evidence="1">
    <location>
        <begin position="520"/>
        <end position="530"/>
    </location>
</feature>
<feature type="region of interest" description="Disordered" evidence="1">
    <location>
        <begin position="970"/>
        <end position="1142"/>
    </location>
</feature>
<feature type="compositionally biased region" description="Basic residues" evidence="1">
    <location>
        <begin position="1087"/>
        <end position="1096"/>
    </location>
</feature>
<protein>
    <submittedName>
        <fullName evidence="2">Uncharacterized protein</fullName>
    </submittedName>
</protein>
<feature type="compositionally biased region" description="Polar residues" evidence="1">
    <location>
        <begin position="533"/>
        <end position="551"/>
    </location>
</feature>
<feature type="region of interest" description="Disordered" evidence="1">
    <location>
        <begin position="829"/>
        <end position="848"/>
    </location>
</feature>
<feature type="region of interest" description="Disordered" evidence="1">
    <location>
        <begin position="169"/>
        <end position="218"/>
    </location>
</feature>
<feature type="region of interest" description="Disordered" evidence="1">
    <location>
        <begin position="497"/>
        <end position="587"/>
    </location>
</feature>
<feature type="compositionally biased region" description="Polar residues" evidence="1">
    <location>
        <begin position="194"/>
        <end position="203"/>
    </location>
</feature>
<dbReference type="EMBL" id="BLXT01002372">
    <property type="protein sequence ID" value="GFN93843.1"/>
    <property type="molecule type" value="Genomic_DNA"/>
</dbReference>
<feature type="compositionally biased region" description="Polar residues" evidence="1">
    <location>
        <begin position="570"/>
        <end position="587"/>
    </location>
</feature>
<feature type="region of interest" description="Disordered" evidence="1">
    <location>
        <begin position="435"/>
        <end position="469"/>
    </location>
</feature>
<feature type="compositionally biased region" description="Low complexity" evidence="1">
    <location>
        <begin position="169"/>
        <end position="193"/>
    </location>
</feature>
<dbReference type="Proteomes" id="UP000735302">
    <property type="component" value="Unassembled WGS sequence"/>
</dbReference>
<feature type="compositionally biased region" description="Acidic residues" evidence="1">
    <location>
        <begin position="1100"/>
        <end position="1114"/>
    </location>
</feature>
<reference evidence="2 3" key="1">
    <citation type="journal article" date="2021" name="Elife">
        <title>Chloroplast acquisition without the gene transfer in kleptoplastic sea slugs, Plakobranchus ocellatus.</title>
        <authorList>
            <person name="Maeda T."/>
            <person name="Takahashi S."/>
            <person name="Yoshida T."/>
            <person name="Shimamura S."/>
            <person name="Takaki Y."/>
            <person name="Nagai Y."/>
            <person name="Toyoda A."/>
            <person name="Suzuki Y."/>
            <person name="Arimoto A."/>
            <person name="Ishii H."/>
            <person name="Satoh N."/>
            <person name="Nishiyama T."/>
            <person name="Hasebe M."/>
            <person name="Maruyama T."/>
            <person name="Minagawa J."/>
            <person name="Obokata J."/>
            <person name="Shigenobu S."/>
        </authorList>
    </citation>
    <scope>NUCLEOTIDE SEQUENCE [LARGE SCALE GENOMIC DNA]</scope>
</reference>
<evidence type="ECO:0000313" key="3">
    <source>
        <dbReference type="Proteomes" id="UP000735302"/>
    </source>
</evidence>
<sequence>MDPNQWNTYNIQYGHPPSGGLPSVHPSLNRLDLSPAGLSHQLQAGRGVPSLQAVNYQTLSGLPILDTLSPLTSGLSAQGHQLVFDPQTNRISAEPQHPTPAQQLASPHSYENAGGGHSKSSNSRNTSESLNRNQLLEAARMWSTSATNFTSPTSLYNQFNAALFPQSVENPPASPSVSASSGQLSVSSVSKSSQNYTLHQQSPCLHDPPPAHSSNMSGTSRLLPVVQRPPEHSLQLGASDTLYNSSRSTPSVTETVSQVTRPLFTTHKAVVLGVGNSGLAQLQQDLHRQTPGQQQHQQQNFYQAHRRGEIEDLSSGNTHNNIYGSYANLSTQSSNFISNAQHHHQHLSSGDLSYEAVSPAPPLQQQQQHQRQQQESNMAAHHPSLSFNLGQFPELSNLTAEQAHAFSDKFQENEMRLQMDTRVQTAQNSNTLASTTLQRHQGSSGPSLKIPSQQQQHPKSSAEISGRPTGVTVTSQNVRMQSAASYASVSQQQPAAVSSSLLNTPSAPSPIQALADSTTKPKRSRARKKKGESTSLPVITSANASDTNPVVLSQMHPSPQSESIAPSSSRDSNQGKKSNLPPSNFQSQEHLSQAGLNLTSPHQHISTLSMAHTSNSQQPSYARVQIPSASQSFSINDQQTFRNNTSFSKIPTNHNAPGIRQQVEFEKTPPTYKHQQKPISKTKVNVPGPGGQQLQQAQAYSQHAGNLSQTRGSALLDSQGRVLNYVAENQHKVDGQINSTQGVNATGPYSKLLGQDQILVSDSGNCNHLQQPDHLLEEENSRVQQHYQMDFGSQPFIEQLAGVSATPSTSDYGGEVVLTNLVSHEETARLQQQQQQSGSSLGIDTRPSYDDIRSLDHLSGQQINQLEMEEVQFNTMFSQNDQVTGHGSLQEELPPAPEPEMTLTFVPHVVEDDELGHFTNPELSEPVPMLPKQKQNQPRVLSLPSMSSCGTDSFQNSFLSYLQGHKQETLSSVSSSAVTKKPQLPKYIPEPKRPKPPPPPAAANKLATSKDSSQSFFNADDSSKRGRDLISTFSDTPSQKSESGKEGYSVQRTSDLAVKITLPKSKSKSRFGPFAESTLLKDSMRKNRERKRKRGRGLGDDDDDVPAELSDDETQPAQRKKPVPKQVAPTPTRASIGRKAKDKCIEMTKKHSKLFAVSSLHVY</sequence>
<feature type="compositionally biased region" description="Polar residues" evidence="1">
    <location>
        <begin position="1031"/>
        <end position="1041"/>
    </location>
</feature>
<feature type="region of interest" description="Disordered" evidence="1">
    <location>
        <begin position="916"/>
        <end position="944"/>
    </location>
</feature>
<dbReference type="AlphaFoldDB" id="A0AAV3ZHI2"/>
<comment type="caution">
    <text evidence="2">The sequence shown here is derived from an EMBL/GenBank/DDBJ whole genome shotgun (WGS) entry which is preliminary data.</text>
</comment>
<feature type="compositionally biased region" description="Low complexity" evidence="1">
    <location>
        <begin position="364"/>
        <end position="374"/>
    </location>
</feature>
<feature type="compositionally biased region" description="Polar residues" evidence="1">
    <location>
        <begin position="933"/>
        <end position="944"/>
    </location>
</feature>
<feature type="region of interest" description="Disordered" evidence="1">
    <location>
        <begin position="90"/>
        <end position="129"/>
    </location>
</feature>